<dbReference type="Gene3D" id="3.90.70.10">
    <property type="entry name" value="Cysteine proteinases"/>
    <property type="match status" value="1"/>
</dbReference>
<proteinExistence type="inferred from homology"/>
<dbReference type="GO" id="GO:0006508">
    <property type="term" value="P:proteolysis"/>
    <property type="evidence" value="ECO:0007669"/>
    <property type="project" value="InterPro"/>
</dbReference>
<dbReference type="OrthoDB" id="5855924at2759"/>
<keyword evidence="2" id="KW-0865">Zymogen</keyword>
<evidence type="ECO:0000256" key="2">
    <source>
        <dbReference type="ARBA" id="ARBA00023145"/>
    </source>
</evidence>
<accession>A0A7J6LHI6</accession>
<dbReference type="InterPro" id="IPR038765">
    <property type="entry name" value="Papain-like_cys_pep_sf"/>
</dbReference>
<reference evidence="5 6" key="1">
    <citation type="submission" date="2020-04" db="EMBL/GenBank/DDBJ databases">
        <title>Perkinsus chesapeaki whole genome sequence.</title>
        <authorList>
            <person name="Bogema D.R."/>
        </authorList>
    </citation>
    <scope>NUCLEOTIDE SEQUENCE [LARGE SCALE GENOMIC DNA]</scope>
    <source>
        <strain evidence="5">ATCC PRA-425</strain>
    </source>
</reference>
<dbReference type="Pfam" id="PF08246">
    <property type="entry name" value="Inhibitor_I29"/>
    <property type="match status" value="1"/>
</dbReference>
<evidence type="ECO:0000259" key="4">
    <source>
        <dbReference type="SMART" id="SM00848"/>
    </source>
</evidence>
<dbReference type="AlphaFoldDB" id="A0A7J6LHI6"/>
<dbReference type="CDD" id="cd02248">
    <property type="entry name" value="Peptidase_C1A"/>
    <property type="match status" value="1"/>
</dbReference>
<feature type="domain" description="Peptidase C1A papain C-terminal" evidence="3">
    <location>
        <begin position="118"/>
        <end position="348"/>
    </location>
</feature>
<dbReference type="PANTHER" id="PTHR12411">
    <property type="entry name" value="CYSTEINE PROTEASE FAMILY C1-RELATED"/>
    <property type="match status" value="1"/>
</dbReference>
<evidence type="ECO:0000313" key="6">
    <source>
        <dbReference type="Proteomes" id="UP000591131"/>
    </source>
</evidence>
<dbReference type="SMART" id="SM00645">
    <property type="entry name" value="Pept_C1"/>
    <property type="match status" value="1"/>
</dbReference>
<dbReference type="SUPFAM" id="SSF54001">
    <property type="entry name" value="Cysteine proteinases"/>
    <property type="match status" value="1"/>
</dbReference>
<gene>
    <name evidence="5" type="ORF">FOL47_007865</name>
</gene>
<dbReference type="Proteomes" id="UP000591131">
    <property type="component" value="Unassembled WGS sequence"/>
</dbReference>
<dbReference type="GO" id="GO:0008234">
    <property type="term" value="F:cysteine-type peptidase activity"/>
    <property type="evidence" value="ECO:0007669"/>
    <property type="project" value="InterPro"/>
</dbReference>
<comment type="similarity">
    <text evidence="1">Belongs to the peptidase C1 family.</text>
</comment>
<dbReference type="InterPro" id="IPR013128">
    <property type="entry name" value="Peptidase_C1A"/>
</dbReference>
<dbReference type="Pfam" id="PF00112">
    <property type="entry name" value="Peptidase_C1"/>
    <property type="match status" value="1"/>
</dbReference>
<dbReference type="InterPro" id="IPR039417">
    <property type="entry name" value="Peptidase_C1A_papain-like"/>
</dbReference>
<evidence type="ECO:0000313" key="5">
    <source>
        <dbReference type="EMBL" id="KAF4658735.1"/>
    </source>
</evidence>
<name>A0A7J6LHI6_PERCH</name>
<evidence type="ECO:0000256" key="1">
    <source>
        <dbReference type="ARBA" id="ARBA00008455"/>
    </source>
</evidence>
<protein>
    <submittedName>
        <fullName evidence="5">Uncharacterized protein</fullName>
    </submittedName>
</protein>
<keyword evidence="6" id="KW-1185">Reference proteome</keyword>
<dbReference type="SMART" id="SM00848">
    <property type="entry name" value="Inhibitor_I29"/>
    <property type="match status" value="1"/>
</dbReference>
<dbReference type="EMBL" id="JAAPAO010000481">
    <property type="protein sequence ID" value="KAF4658735.1"/>
    <property type="molecule type" value="Genomic_DNA"/>
</dbReference>
<comment type="caution">
    <text evidence="5">The sequence shown here is derived from an EMBL/GenBank/DDBJ whole genome shotgun (WGS) entry which is preliminary data.</text>
</comment>
<dbReference type="InterPro" id="IPR013201">
    <property type="entry name" value="Prot_inhib_I29"/>
</dbReference>
<dbReference type="InterPro" id="IPR000668">
    <property type="entry name" value="Peptidase_C1A_C"/>
</dbReference>
<organism evidence="5 6">
    <name type="scientific">Perkinsus chesapeaki</name>
    <name type="common">Clam parasite</name>
    <name type="synonym">Perkinsus andrewsi</name>
    <dbReference type="NCBI Taxonomy" id="330153"/>
    <lineage>
        <taxon>Eukaryota</taxon>
        <taxon>Sar</taxon>
        <taxon>Alveolata</taxon>
        <taxon>Perkinsozoa</taxon>
        <taxon>Perkinsea</taxon>
        <taxon>Perkinsida</taxon>
        <taxon>Perkinsidae</taxon>
        <taxon>Perkinsus</taxon>
    </lineage>
</organism>
<evidence type="ECO:0000259" key="3">
    <source>
        <dbReference type="SMART" id="SM00645"/>
    </source>
</evidence>
<feature type="domain" description="Cathepsin propeptide inhibitor" evidence="4">
    <location>
        <begin position="24"/>
        <end position="81"/>
    </location>
</feature>
<sequence>MRLTGYLYLSYSSLALVQYAELDFQGFVKKYNKVYKSPEEYQAAMDAFAQSVKEIEEVRRNGAVEHEVGINEHSDIPQEQFNKVMTCMSQAANRRLEIGNNEGSGQSDVPNGTNVGDLPTDVDWEAAGALGPVRDQVAMLRSCGCCYAISSVAVMESRFKIQSGISKVVPFSVQQIVDCSTMNNGCGGGRSEYVYDYARKQGMVKASSYPYVAKDGTCKTTLVTNPQKQCIKAGDIAHVYLTRPANELFMMYAVAQGPVGVTLHAGAPALRKYKSGIITAKACGDGNINHQVTIVGYGTSTTGIPYWKIMNSWGKSWGMKGFAYIERTGAAIPRGACGILTNQSQYPNFGSSIKSSPCIKP</sequence>